<dbReference type="GeneID" id="19974599"/>
<protein>
    <recommendedName>
        <fullName evidence="2">HECT-type E3 ubiquitin transferase</fullName>
        <ecNumber evidence="2">2.3.2.26</ecNumber>
    </recommendedName>
</protein>
<feature type="domain" description="HECT" evidence="7">
    <location>
        <begin position="844"/>
        <end position="1225"/>
    </location>
</feature>
<dbReference type="AlphaFoldDB" id="W2RMC4"/>
<feature type="compositionally biased region" description="Polar residues" evidence="6">
    <location>
        <begin position="15"/>
        <end position="45"/>
    </location>
</feature>
<evidence type="ECO:0000313" key="8">
    <source>
        <dbReference type="EMBL" id="ETN37637.1"/>
    </source>
</evidence>
<feature type="region of interest" description="Disordered" evidence="6">
    <location>
        <begin position="1"/>
        <end position="79"/>
    </location>
</feature>
<dbReference type="GO" id="GO:0006511">
    <property type="term" value="P:ubiquitin-dependent protein catabolic process"/>
    <property type="evidence" value="ECO:0007669"/>
    <property type="project" value="TreeGrafter"/>
</dbReference>
<dbReference type="Gene3D" id="3.90.1750.10">
    <property type="entry name" value="Hect, E3 ligase catalytic domains"/>
    <property type="match status" value="1"/>
</dbReference>
<dbReference type="Gene3D" id="3.30.2160.10">
    <property type="entry name" value="Hect, E3 ligase catalytic domain"/>
    <property type="match status" value="1"/>
</dbReference>
<gene>
    <name evidence="8" type="ORF">HMPREF1541_07260</name>
</gene>
<feature type="active site" description="Glycyl thioester intermediate" evidence="5">
    <location>
        <position position="1193"/>
    </location>
</feature>
<evidence type="ECO:0000256" key="2">
    <source>
        <dbReference type="ARBA" id="ARBA00012485"/>
    </source>
</evidence>
<dbReference type="eggNOG" id="KOG0942">
    <property type="taxonomic scope" value="Eukaryota"/>
</dbReference>
<dbReference type="PROSITE" id="PS50237">
    <property type="entry name" value="HECT"/>
    <property type="match status" value="1"/>
</dbReference>
<keyword evidence="4 5" id="KW-0833">Ubl conjugation pathway</keyword>
<dbReference type="EMBL" id="KB822723">
    <property type="protein sequence ID" value="ETN37637.1"/>
    <property type="molecule type" value="Genomic_DNA"/>
</dbReference>
<dbReference type="RefSeq" id="XP_008719806.1">
    <property type="nucleotide sequence ID" value="XM_008721584.1"/>
</dbReference>
<sequence length="1225" mass="138299">MHHSFTGSARKPRQVNLSGRPSSNPWASLPGSTNKPAQSSTTLANAQADRVRRQHERDRLNASRQLQRTWRGHSSRRQQRAKFRAEWDQKEAARLNQVQVDYTEVLNTTFAGATYESSKQLGEQLRLLVGFQEYRKHEVRNEKDTTRLVYFASALRRSDVDTTDPSMRLRLRKLGIHAARHIKSIRTAKSVAPRNQDLIQLARLILLLSSLIPDEMMQSSPLFMEVLKGLVDVSCATDVQSAGTAAIIGVLSAPSSSSMIGYQAFATQLLGNESLSQNSHVLEAFASSVSRRSLLRALRSPMSTTPPKSQIWQLAYLIWIERQAHGKISVVEKSEFIQALSALLGACANEICDRLGILDVPMNVADSDGFFPLEPFVLENLRAISEEQAVREAILIVSRREVANGTQQASDFDATRRLADYAVSMLRAFSSNGDKARNIRQWLWQTTVTTSTGASISTLQYLWDTISQTRVFKKICQSHRSVLSALREASPETNQIGRPAPGEEELEHWRVEWRIILLFMELYSFVLQVIEDDEFFSGAQNLGDEASRTASYSGRRGLALQDAAALTTFLKNLTFVLYWNAADLVPSTEVEELGAFASLFGAPQSSRFDGSKGSTERPKDQALAGNGVSHTYLKGLSTSLLRMLHERDSRRKFVPTDHWLMTSQVDMTGFISAVVDEEEKRHQMVDEDEPNEDDSIEEDLVTAASQSPRSMFAQLMSGSGGFNYAAATSRHGQAERRKLQARKKRMIESLAPRLEILRNLPFFIPFETRVQIFREFVYKDQLRRRAGHVDPDIWRMSVARNTMGREIDGRSPGHDIISRQHAEIRRESVFEDAYESYYPLGDKLKEPIQISFIDKFGAPEAGIDGGGVTKEFLTSVTSEALDPNRSMAMFSENAQHYLYPNPVIWQETQENLRRMGLKEGSEARNHHLREFLRRYEFLGRVIGKCLYEGILIDINFAGFFLLKWALTGGSTVATKETGYRASINDLREYDEELYQGLLKLKYYPGDVEADFGLNFTVNDTLHLTDSDGKETEVVKTIKLYPDGANKVVDNVWRHIYIDRMVRYRLQDQPERVTSAFLQGLGQIVSPSWLAMFNQKELQKLVGGDNTDLDIADLRRNTQYGGLYVIGDDGLEHPTVELFWKAMQEMDDADRRRVLKFVTSTPRAPLLGFSNLNPKFSIRDSSADQERLPSTSTCVNLLKLPRYGDLQTMKDKLLYAANSGAGFDLS</sequence>
<dbReference type="CDD" id="cd00078">
    <property type="entry name" value="HECTc"/>
    <property type="match status" value="1"/>
</dbReference>
<dbReference type="InParanoid" id="W2RMC4"/>
<dbReference type="Gene3D" id="3.30.2410.10">
    <property type="entry name" value="Hect, E3 ligase catalytic domain"/>
    <property type="match status" value="1"/>
</dbReference>
<proteinExistence type="predicted"/>
<dbReference type="GO" id="GO:0000209">
    <property type="term" value="P:protein polyubiquitination"/>
    <property type="evidence" value="ECO:0007669"/>
    <property type="project" value="InterPro"/>
</dbReference>
<comment type="catalytic activity">
    <reaction evidence="1">
        <text>S-ubiquitinyl-[E2 ubiquitin-conjugating enzyme]-L-cysteine + [acceptor protein]-L-lysine = [E2 ubiquitin-conjugating enzyme]-L-cysteine + N(6)-ubiquitinyl-[acceptor protein]-L-lysine.</text>
        <dbReference type="EC" id="2.3.2.26"/>
    </reaction>
</comment>
<dbReference type="PROSITE" id="PS50096">
    <property type="entry name" value="IQ"/>
    <property type="match status" value="1"/>
</dbReference>
<feature type="compositionally biased region" description="Basic residues" evidence="6">
    <location>
        <begin position="70"/>
        <end position="79"/>
    </location>
</feature>
<evidence type="ECO:0000256" key="6">
    <source>
        <dbReference type="SAM" id="MobiDB-lite"/>
    </source>
</evidence>
<evidence type="ECO:0000259" key="7">
    <source>
        <dbReference type="PROSITE" id="PS50237"/>
    </source>
</evidence>
<evidence type="ECO:0000256" key="1">
    <source>
        <dbReference type="ARBA" id="ARBA00000885"/>
    </source>
</evidence>
<dbReference type="Proteomes" id="UP000030752">
    <property type="component" value="Unassembled WGS sequence"/>
</dbReference>
<dbReference type="Pfam" id="PF00632">
    <property type="entry name" value="HECT"/>
    <property type="match status" value="1"/>
</dbReference>
<dbReference type="SUPFAM" id="SSF56204">
    <property type="entry name" value="Hect, E3 ligase catalytic domain"/>
    <property type="match status" value="1"/>
</dbReference>
<organism evidence="8 9">
    <name type="scientific">Cyphellophora europaea (strain CBS 101466)</name>
    <name type="common">Phialophora europaea</name>
    <dbReference type="NCBI Taxonomy" id="1220924"/>
    <lineage>
        <taxon>Eukaryota</taxon>
        <taxon>Fungi</taxon>
        <taxon>Dikarya</taxon>
        <taxon>Ascomycota</taxon>
        <taxon>Pezizomycotina</taxon>
        <taxon>Eurotiomycetes</taxon>
        <taxon>Chaetothyriomycetidae</taxon>
        <taxon>Chaetothyriales</taxon>
        <taxon>Cyphellophoraceae</taxon>
        <taxon>Cyphellophora</taxon>
    </lineage>
</organism>
<feature type="compositionally biased region" description="Basic and acidic residues" evidence="6">
    <location>
        <begin position="49"/>
        <end position="61"/>
    </location>
</feature>
<keyword evidence="9" id="KW-1185">Reference proteome</keyword>
<dbReference type="InterPro" id="IPR044611">
    <property type="entry name" value="E3A/B/C-like"/>
</dbReference>
<dbReference type="HOGENOM" id="CLU_002173_2_4_1"/>
<name>W2RMC4_CYPE1</name>
<evidence type="ECO:0000256" key="3">
    <source>
        <dbReference type="ARBA" id="ARBA00022679"/>
    </source>
</evidence>
<dbReference type="EC" id="2.3.2.26" evidence="2"/>
<dbReference type="InterPro" id="IPR000569">
    <property type="entry name" value="HECT_dom"/>
</dbReference>
<dbReference type="SMART" id="SM00119">
    <property type="entry name" value="HECTc"/>
    <property type="match status" value="1"/>
</dbReference>
<dbReference type="PANTHER" id="PTHR45700:SF2">
    <property type="entry name" value="UBIQUITIN-PROTEIN LIGASE E3C"/>
    <property type="match status" value="1"/>
</dbReference>
<dbReference type="PANTHER" id="PTHR45700">
    <property type="entry name" value="UBIQUITIN-PROTEIN LIGASE E3C"/>
    <property type="match status" value="1"/>
</dbReference>
<reference evidence="8 9" key="1">
    <citation type="submission" date="2013-03" db="EMBL/GenBank/DDBJ databases">
        <title>The Genome Sequence of Phialophora europaea CBS 101466.</title>
        <authorList>
            <consortium name="The Broad Institute Genomics Platform"/>
            <person name="Cuomo C."/>
            <person name="de Hoog S."/>
            <person name="Gorbushina A."/>
            <person name="Walker B."/>
            <person name="Young S.K."/>
            <person name="Zeng Q."/>
            <person name="Gargeya S."/>
            <person name="Fitzgerald M."/>
            <person name="Haas B."/>
            <person name="Abouelleil A."/>
            <person name="Allen A.W."/>
            <person name="Alvarado L."/>
            <person name="Arachchi H.M."/>
            <person name="Berlin A.M."/>
            <person name="Chapman S.B."/>
            <person name="Gainer-Dewar J."/>
            <person name="Goldberg J."/>
            <person name="Griggs A."/>
            <person name="Gujja S."/>
            <person name="Hansen M."/>
            <person name="Howarth C."/>
            <person name="Imamovic A."/>
            <person name="Ireland A."/>
            <person name="Larimer J."/>
            <person name="McCowan C."/>
            <person name="Murphy C."/>
            <person name="Pearson M."/>
            <person name="Poon T.W."/>
            <person name="Priest M."/>
            <person name="Roberts A."/>
            <person name="Saif S."/>
            <person name="Shea T."/>
            <person name="Sisk P."/>
            <person name="Sykes S."/>
            <person name="Wortman J."/>
            <person name="Nusbaum C."/>
            <person name="Birren B."/>
        </authorList>
    </citation>
    <scope>NUCLEOTIDE SEQUENCE [LARGE SCALE GENOMIC DNA]</scope>
    <source>
        <strain evidence="8 9">CBS 101466</strain>
    </source>
</reference>
<dbReference type="InterPro" id="IPR035983">
    <property type="entry name" value="Hect_E3_ubiquitin_ligase"/>
</dbReference>
<dbReference type="GO" id="GO:0061630">
    <property type="term" value="F:ubiquitin protein ligase activity"/>
    <property type="evidence" value="ECO:0007669"/>
    <property type="project" value="UniProtKB-EC"/>
</dbReference>
<dbReference type="OrthoDB" id="8068875at2759"/>
<dbReference type="STRING" id="1220924.W2RMC4"/>
<evidence type="ECO:0000313" key="9">
    <source>
        <dbReference type="Proteomes" id="UP000030752"/>
    </source>
</evidence>
<dbReference type="VEuPathDB" id="FungiDB:HMPREF1541_07260"/>
<keyword evidence="3" id="KW-0808">Transferase</keyword>
<evidence type="ECO:0000256" key="5">
    <source>
        <dbReference type="PROSITE-ProRule" id="PRU00104"/>
    </source>
</evidence>
<accession>W2RMC4</accession>
<evidence type="ECO:0000256" key="4">
    <source>
        <dbReference type="ARBA" id="ARBA00022786"/>
    </source>
</evidence>